<accession>A0A3B0AUF9</accession>
<dbReference type="GO" id="GO:0016787">
    <property type="term" value="F:hydrolase activity"/>
    <property type="evidence" value="ECO:0007669"/>
    <property type="project" value="UniProtKB-KW"/>
</dbReference>
<reference evidence="1 2" key="1">
    <citation type="journal article" date="2007" name="Int. J. Syst. Evol. Microbiol.">
        <title>Paenibacillus ginsengarvi sp. nov., isolated from soil from ginseng cultivation.</title>
        <authorList>
            <person name="Yoon M.H."/>
            <person name="Ten L.N."/>
            <person name="Im W.T."/>
        </authorList>
    </citation>
    <scope>NUCLEOTIDE SEQUENCE [LARGE SCALE GENOMIC DNA]</scope>
    <source>
        <strain evidence="1 2">KCTC 13059</strain>
    </source>
</reference>
<name>A0A3B0AUF9_9BACL</name>
<dbReference type="InterPro" id="IPR051532">
    <property type="entry name" value="Ester_Hydrolysis_Enzymes"/>
</dbReference>
<organism evidence="1 2">
    <name type="scientific">Paenibacillus ginsengarvi</name>
    <dbReference type="NCBI Taxonomy" id="400777"/>
    <lineage>
        <taxon>Bacteria</taxon>
        <taxon>Bacillati</taxon>
        <taxon>Bacillota</taxon>
        <taxon>Bacilli</taxon>
        <taxon>Bacillales</taxon>
        <taxon>Paenibacillaceae</taxon>
        <taxon>Paenibacillus</taxon>
    </lineage>
</organism>
<dbReference type="EMBL" id="RBAH01000047">
    <property type="protein sequence ID" value="RKN62876.1"/>
    <property type="molecule type" value="Genomic_DNA"/>
</dbReference>
<dbReference type="Pfam" id="PF00657">
    <property type="entry name" value="Lipase_GDSL"/>
    <property type="match status" value="1"/>
</dbReference>
<comment type="caution">
    <text evidence="1">The sequence shown here is derived from an EMBL/GenBank/DDBJ whole genome shotgun (WGS) entry which is preliminary data.</text>
</comment>
<evidence type="ECO:0000313" key="1">
    <source>
        <dbReference type="EMBL" id="RKN62876.1"/>
    </source>
</evidence>
<dbReference type="InterPro" id="IPR001087">
    <property type="entry name" value="GDSL"/>
</dbReference>
<dbReference type="InterPro" id="IPR036514">
    <property type="entry name" value="SGNH_hydro_sf"/>
</dbReference>
<dbReference type="AlphaFoldDB" id="A0A3B0AUF9"/>
<dbReference type="OrthoDB" id="4764584at2"/>
<keyword evidence="1" id="KW-0378">Hydrolase</keyword>
<dbReference type="Gene3D" id="3.40.50.1110">
    <property type="entry name" value="SGNH hydrolase"/>
    <property type="match status" value="1"/>
</dbReference>
<gene>
    <name evidence="1" type="ORF">D7M11_34655</name>
</gene>
<dbReference type="PANTHER" id="PTHR30383">
    <property type="entry name" value="THIOESTERASE 1/PROTEASE 1/LYSOPHOSPHOLIPASE L1"/>
    <property type="match status" value="1"/>
</dbReference>
<protein>
    <submittedName>
        <fullName evidence="1">SGNH/GDSL hydrolase family protein</fullName>
    </submittedName>
</protein>
<dbReference type="SUPFAM" id="SSF52266">
    <property type="entry name" value="SGNH hydrolase"/>
    <property type="match status" value="1"/>
</dbReference>
<evidence type="ECO:0000313" key="2">
    <source>
        <dbReference type="Proteomes" id="UP000282311"/>
    </source>
</evidence>
<dbReference type="RefSeq" id="WP_120751845.1">
    <property type="nucleotide sequence ID" value="NZ_RBAH01000047.1"/>
</dbReference>
<dbReference type="CDD" id="cd00229">
    <property type="entry name" value="SGNH_hydrolase"/>
    <property type="match status" value="1"/>
</dbReference>
<proteinExistence type="predicted"/>
<keyword evidence="2" id="KW-1185">Reference proteome</keyword>
<sequence length="340" mass="38141">MNESSRAFRPYDLLLPPVIPAVVGREVNVYFDNLIAGEASRYDFELITSIGRHRNDRWSCVPDKSGDYPLTVEVYSEEGVRLASASTLVRVKEAESPPGPNRRVLFIGDSTTAAGGYTEELLRLFALDRAGLSLLGTRGTGLNRHEGRGGWKVADYCGHAESPFLFDGKFDFARYMETNAYAGVDDVCIHLGINDVFHASEEDGMSGLLGQAMPMLEEMIRDVQRYQPEARIGLMMAIPPSRMQDSFGKSYGTLQSRRRYKRKWFLWNRELLRLFASREQSGIELIALHTGIDTAHNMPMELLAANARSGQTELRQSNGVHPAPEGYHQMADVMYAWLKP</sequence>
<dbReference type="Proteomes" id="UP000282311">
    <property type="component" value="Unassembled WGS sequence"/>
</dbReference>